<organism evidence="2 3">
    <name type="scientific">Actinokineospora iranica</name>
    <dbReference type="NCBI Taxonomy" id="1271860"/>
    <lineage>
        <taxon>Bacteria</taxon>
        <taxon>Bacillati</taxon>
        <taxon>Actinomycetota</taxon>
        <taxon>Actinomycetes</taxon>
        <taxon>Pseudonocardiales</taxon>
        <taxon>Pseudonocardiaceae</taxon>
        <taxon>Actinokineospora</taxon>
    </lineage>
</organism>
<dbReference type="Gene3D" id="3.40.50.10140">
    <property type="entry name" value="Toll/interleukin-1 receptor homology (TIR) domain"/>
    <property type="match status" value="1"/>
</dbReference>
<evidence type="ECO:0000313" key="2">
    <source>
        <dbReference type="EMBL" id="SDD36866.1"/>
    </source>
</evidence>
<dbReference type="InterPro" id="IPR035897">
    <property type="entry name" value="Toll_tir_struct_dom_sf"/>
</dbReference>
<protein>
    <submittedName>
        <fullName evidence="2">TIR domain-containing protein</fullName>
    </submittedName>
</protein>
<dbReference type="OrthoDB" id="4547231at2"/>
<accession>A0A1G6U842</accession>
<dbReference type="RefSeq" id="WP_139190856.1">
    <property type="nucleotide sequence ID" value="NZ_FMZZ01000010.1"/>
</dbReference>
<evidence type="ECO:0000313" key="3">
    <source>
        <dbReference type="Proteomes" id="UP000199501"/>
    </source>
</evidence>
<gene>
    <name evidence="2" type="ORF">SAMN05216174_110129</name>
</gene>
<dbReference type="Proteomes" id="UP000199501">
    <property type="component" value="Unassembled WGS sequence"/>
</dbReference>
<reference evidence="3" key="1">
    <citation type="submission" date="2016-10" db="EMBL/GenBank/DDBJ databases">
        <authorList>
            <person name="Varghese N."/>
            <person name="Submissions S."/>
        </authorList>
    </citation>
    <scope>NUCLEOTIDE SEQUENCE [LARGE SCALE GENOMIC DNA]</scope>
    <source>
        <strain evidence="3">IBRC-M 10403</strain>
    </source>
</reference>
<dbReference type="GO" id="GO:0007165">
    <property type="term" value="P:signal transduction"/>
    <property type="evidence" value="ECO:0007669"/>
    <property type="project" value="InterPro"/>
</dbReference>
<name>A0A1G6U842_9PSEU</name>
<proteinExistence type="predicted"/>
<dbReference type="InterPro" id="IPR000157">
    <property type="entry name" value="TIR_dom"/>
</dbReference>
<dbReference type="AlphaFoldDB" id="A0A1G6U842"/>
<sequence>MTEKPSTSFFINYRSSDELLAAALLDTALCLGFGPERVFLDGRSMAVGTRFDKALLTAARNCDVLLVVIGERWLMALDEHGRRLIDRRGDWVRREIAEAGRAGAHVVPVLVDGAPRLAEAALPPSIRWLARTQYARLRHDHCRQDLAHLITRLRALAPRLAERTDDDSSAA</sequence>
<dbReference type="EMBL" id="FMZZ01000010">
    <property type="protein sequence ID" value="SDD36866.1"/>
    <property type="molecule type" value="Genomic_DNA"/>
</dbReference>
<dbReference type="Pfam" id="PF13676">
    <property type="entry name" value="TIR_2"/>
    <property type="match status" value="1"/>
</dbReference>
<dbReference type="SUPFAM" id="SSF52200">
    <property type="entry name" value="Toll/Interleukin receptor TIR domain"/>
    <property type="match status" value="1"/>
</dbReference>
<evidence type="ECO:0000259" key="1">
    <source>
        <dbReference type="Pfam" id="PF13676"/>
    </source>
</evidence>
<dbReference type="STRING" id="1271860.SAMN05216174_110129"/>
<keyword evidence="3" id="KW-1185">Reference proteome</keyword>
<feature type="domain" description="TIR" evidence="1">
    <location>
        <begin position="9"/>
        <end position="148"/>
    </location>
</feature>